<name>A0ABW9G9C1_9GAMM</name>
<feature type="binding site" evidence="13">
    <location>
        <begin position="430"/>
        <end position="432"/>
    </location>
    <ligand>
        <name>2-[(2R,5Z)-2-carboxy-4-methylthiazol-5(2H)-ylidene]ethyl phosphate</name>
        <dbReference type="ChEBI" id="CHEBI:62899"/>
    </ligand>
</feature>
<evidence type="ECO:0000313" key="17">
    <source>
        <dbReference type="Proteomes" id="UP001629953"/>
    </source>
</evidence>
<keyword evidence="5" id="KW-0418">Kinase</keyword>
<dbReference type="CDD" id="cd00564">
    <property type="entry name" value="TMP_TenI"/>
    <property type="match status" value="1"/>
</dbReference>
<evidence type="ECO:0000256" key="10">
    <source>
        <dbReference type="ARBA" id="ARBA00047334"/>
    </source>
</evidence>
<dbReference type="NCBIfam" id="NF002904">
    <property type="entry name" value="PRK03512.1"/>
    <property type="match status" value="1"/>
</dbReference>
<feature type="binding site" evidence="13">
    <location>
        <position position="433"/>
    </location>
    <ligand>
        <name>4-amino-2-methyl-5-(diphosphooxymethyl)pyrimidine</name>
        <dbReference type="ChEBI" id="CHEBI:57841"/>
    </ligand>
</feature>
<accession>A0ABW9G9C1</accession>
<evidence type="ECO:0000256" key="4">
    <source>
        <dbReference type="ARBA" id="ARBA00022741"/>
    </source>
</evidence>
<evidence type="ECO:0000256" key="12">
    <source>
        <dbReference type="ARBA" id="ARBA00047883"/>
    </source>
</evidence>
<comment type="pathway">
    <text evidence="1 13">Cofactor biosynthesis; thiamine diphosphate biosynthesis; thiamine phosphate from 4-amino-2-methyl-5-diphosphomethylpyrimidine and 4-methyl-5-(2-phosphoethyl)-thiazole: step 1/1.</text>
</comment>
<dbReference type="CDD" id="cd01169">
    <property type="entry name" value="HMPP_kinase"/>
    <property type="match status" value="1"/>
</dbReference>
<dbReference type="NCBIfam" id="TIGR00693">
    <property type="entry name" value="thiE"/>
    <property type="match status" value="1"/>
</dbReference>
<keyword evidence="7 13" id="KW-0460">Magnesium</keyword>
<dbReference type="Pfam" id="PF08543">
    <property type="entry name" value="Phos_pyr_kin"/>
    <property type="match status" value="1"/>
</dbReference>
<feature type="binding site" evidence="13">
    <location>
        <position position="365"/>
    </location>
    <ligand>
        <name>4-amino-2-methyl-5-(diphosphooxymethyl)pyrimidine</name>
        <dbReference type="ChEBI" id="CHEBI:57841"/>
    </ligand>
</feature>
<evidence type="ECO:0000256" key="5">
    <source>
        <dbReference type="ARBA" id="ARBA00022777"/>
    </source>
</evidence>
<comment type="cofactor">
    <cofactor evidence="13">
        <name>Mg(2+)</name>
        <dbReference type="ChEBI" id="CHEBI:18420"/>
    </cofactor>
    <text evidence="13">Binds 1 Mg(2+) ion per subunit.</text>
</comment>
<evidence type="ECO:0000256" key="6">
    <source>
        <dbReference type="ARBA" id="ARBA00022840"/>
    </source>
</evidence>
<evidence type="ECO:0000256" key="9">
    <source>
        <dbReference type="ARBA" id="ARBA00023268"/>
    </source>
</evidence>
<reference evidence="16 17" key="1">
    <citation type="journal article" date="2013" name="Int. J. Syst. Evol. Microbiol.">
        <title>Celerinatantimonas yamalensis sp. nov., a cold-adapted diazotrophic bacterium from a cold permafrost brine.</title>
        <authorList>
            <person name="Shcherbakova V."/>
            <person name="Chuvilskaya N."/>
            <person name="Rivkina E."/>
            <person name="Demidov N."/>
            <person name="Uchaeva V."/>
            <person name="Suetin S."/>
            <person name="Suzina N."/>
            <person name="Gilichinsky D."/>
        </authorList>
    </citation>
    <scope>NUCLEOTIDE SEQUENCE [LARGE SCALE GENOMIC DNA]</scope>
    <source>
        <strain evidence="16 17">C7</strain>
    </source>
</reference>
<evidence type="ECO:0000256" key="11">
    <source>
        <dbReference type="ARBA" id="ARBA00047851"/>
    </source>
</evidence>
<evidence type="ECO:0000256" key="8">
    <source>
        <dbReference type="ARBA" id="ARBA00022977"/>
    </source>
</evidence>
<keyword evidence="3 13" id="KW-0479">Metal-binding</keyword>
<feature type="domain" description="Thiamine phosphate synthase/TenI" evidence="14">
    <location>
        <begin position="317"/>
        <end position="485"/>
    </location>
</feature>
<gene>
    <name evidence="13 16" type="primary">thiE</name>
    <name evidence="16" type="ORF">ABUE30_14670</name>
</gene>
<evidence type="ECO:0000259" key="15">
    <source>
        <dbReference type="Pfam" id="PF08543"/>
    </source>
</evidence>
<dbReference type="InterPro" id="IPR034291">
    <property type="entry name" value="TMP_synthase"/>
</dbReference>
<comment type="caution">
    <text evidence="13">Lacks conserved residue(s) required for the propagation of feature annotation.</text>
</comment>
<feature type="binding site" evidence="13">
    <location>
        <position position="404"/>
    </location>
    <ligand>
        <name>4-amino-2-methyl-5-(diphosphooxymethyl)pyrimidine</name>
        <dbReference type="ChEBI" id="CHEBI:57841"/>
    </ligand>
</feature>
<feature type="binding site" evidence="13">
    <location>
        <position position="462"/>
    </location>
    <ligand>
        <name>2-[(2R,5Z)-2-carboxy-4-methylthiazol-5(2H)-ylidene]ethyl phosphate</name>
        <dbReference type="ChEBI" id="CHEBI:62899"/>
    </ligand>
</feature>
<dbReference type="InterPro" id="IPR022998">
    <property type="entry name" value="ThiamineP_synth_TenI"/>
</dbReference>
<sequence>MLNTQPLMWVIAGQDSSGGAGIVADLLTAHDLHVTAAVVVTALTAQNSQEIRAIEPCSADFLITQLETISEPAPAAIKIGMLANAEQVYRLAEFLRDLRIKHPAIQIVCDPVLGASSGYQLGDVSVKDALPKLFEVVDLITPNAQELAQLSGLKLDSPAQIVAACRLLYQRYGVKVLAKGGHCEFEKQRCIDLLASDTSQLLLSSPRIATPHSHGTGCTLSSAIAAQLAHGEPLDDAIVLAKAYVSQGLRCARTLGQLPGAVAHEGWPQQLSDFPTIESSLSSLGQAFALREPWPSTPLHAFPRLQGPLGVYPVVDNAAWVTRLLAAGVRTIQLRIKDSSDPNLAQQVAQCVAAARQVDAQLFINDYWQLAIEFGAYGVHLGQDDLADVDLGAIAKAGLRLGISTHGYKELLRAVQLTPSYIALGHVFATTTKQMPSAPQGLERLQRYVKLVSHYPTVAIGGIDLSNAKAVLRTGVQSLAVVRAITQSDSPEQASRTLEMLIRE</sequence>
<keyword evidence="17" id="KW-1185">Reference proteome</keyword>
<evidence type="ECO:0000256" key="13">
    <source>
        <dbReference type="HAMAP-Rule" id="MF_00097"/>
    </source>
</evidence>
<feature type="binding site" evidence="13">
    <location>
        <begin position="333"/>
        <end position="337"/>
    </location>
    <ligand>
        <name>4-amino-2-methyl-5-(diphosphooxymethyl)pyrimidine</name>
        <dbReference type="ChEBI" id="CHEBI:57841"/>
    </ligand>
</feature>
<dbReference type="InterPro" id="IPR013785">
    <property type="entry name" value="Aldolase_TIM"/>
</dbReference>
<dbReference type="InterPro" id="IPR013749">
    <property type="entry name" value="PM/HMP-P_kinase-1"/>
</dbReference>
<evidence type="ECO:0000313" key="16">
    <source>
        <dbReference type="EMBL" id="MFM2486290.1"/>
    </source>
</evidence>
<dbReference type="InterPro" id="IPR029056">
    <property type="entry name" value="Ribokinase-like"/>
</dbReference>
<dbReference type="InterPro" id="IPR036206">
    <property type="entry name" value="ThiamineP_synth_sf"/>
</dbReference>
<dbReference type="EC" id="2.5.1.3" evidence="13"/>
<keyword evidence="2 13" id="KW-0808">Transferase</keyword>
<evidence type="ECO:0000256" key="1">
    <source>
        <dbReference type="ARBA" id="ARBA00005165"/>
    </source>
</evidence>
<dbReference type="SUPFAM" id="SSF51391">
    <property type="entry name" value="Thiamin phosphate synthase"/>
    <property type="match status" value="1"/>
</dbReference>
<evidence type="ECO:0000256" key="3">
    <source>
        <dbReference type="ARBA" id="ARBA00022723"/>
    </source>
</evidence>
<keyword evidence="4" id="KW-0547">Nucleotide-binding</keyword>
<comment type="catalytic activity">
    <reaction evidence="11 13">
        <text>2-(2-carboxy-4-methylthiazol-5-yl)ethyl phosphate + 4-amino-2-methyl-5-(diphosphooxymethyl)pyrimidine + 2 H(+) = thiamine phosphate + CO2 + diphosphate</text>
        <dbReference type="Rhea" id="RHEA:47848"/>
        <dbReference type="ChEBI" id="CHEBI:15378"/>
        <dbReference type="ChEBI" id="CHEBI:16526"/>
        <dbReference type="ChEBI" id="CHEBI:33019"/>
        <dbReference type="ChEBI" id="CHEBI:37575"/>
        <dbReference type="ChEBI" id="CHEBI:57841"/>
        <dbReference type="ChEBI" id="CHEBI:62890"/>
        <dbReference type="EC" id="2.5.1.3"/>
    </reaction>
</comment>
<keyword evidence="6" id="KW-0067">ATP-binding</keyword>
<evidence type="ECO:0000256" key="2">
    <source>
        <dbReference type="ARBA" id="ARBA00022679"/>
    </source>
</evidence>
<proteinExistence type="inferred from homology"/>
<dbReference type="HAMAP" id="MF_00097">
    <property type="entry name" value="TMP_synthase"/>
    <property type="match status" value="1"/>
</dbReference>
<protein>
    <recommendedName>
        <fullName evidence="13">Thiamine-phosphate synthase</fullName>
        <shortName evidence="13">TP synthase</shortName>
        <shortName evidence="13">TPS</shortName>
        <ecNumber evidence="13">2.5.1.3</ecNumber>
    </recommendedName>
    <alternativeName>
        <fullName evidence="13">Thiamine-phosphate pyrophosphorylase</fullName>
        <shortName evidence="13">TMP pyrophosphorylase</shortName>
        <shortName evidence="13">TMP-PPase</shortName>
    </alternativeName>
</protein>
<comment type="catalytic activity">
    <reaction evidence="12 13">
        <text>2-[(2R,5Z)-2-carboxy-4-methylthiazol-5(2H)-ylidene]ethyl phosphate + 4-amino-2-methyl-5-(diphosphooxymethyl)pyrimidine + 2 H(+) = thiamine phosphate + CO2 + diphosphate</text>
        <dbReference type="Rhea" id="RHEA:47844"/>
        <dbReference type="ChEBI" id="CHEBI:15378"/>
        <dbReference type="ChEBI" id="CHEBI:16526"/>
        <dbReference type="ChEBI" id="CHEBI:33019"/>
        <dbReference type="ChEBI" id="CHEBI:37575"/>
        <dbReference type="ChEBI" id="CHEBI:57841"/>
        <dbReference type="ChEBI" id="CHEBI:62899"/>
        <dbReference type="EC" id="2.5.1.3"/>
    </reaction>
</comment>
<dbReference type="RefSeq" id="WP_408624574.1">
    <property type="nucleotide sequence ID" value="NZ_JBEQCT010000007.1"/>
</dbReference>
<dbReference type="EMBL" id="JBEQCT010000007">
    <property type="protein sequence ID" value="MFM2486290.1"/>
    <property type="molecule type" value="Genomic_DNA"/>
</dbReference>
<dbReference type="GO" id="GO:0004789">
    <property type="term" value="F:thiamine-phosphate diphosphorylase activity"/>
    <property type="evidence" value="ECO:0007669"/>
    <property type="project" value="UniProtKB-EC"/>
</dbReference>
<feature type="binding site" evidence="13">
    <location>
        <position position="366"/>
    </location>
    <ligand>
        <name>Mg(2+)</name>
        <dbReference type="ChEBI" id="CHEBI:18420"/>
    </ligand>
</feature>
<dbReference type="PANTHER" id="PTHR20858:SF17">
    <property type="entry name" value="HYDROXYMETHYLPYRIMIDINE_PHOSPHOMETHYLPYRIMIDINE KINASE THI20-RELATED"/>
    <property type="match status" value="1"/>
</dbReference>
<dbReference type="SUPFAM" id="SSF53613">
    <property type="entry name" value="Ribokinase-like"/>
    <property type="match status" value="1"/>
</dbReference>
<comment type="similarity">
    <text evidence="13">Belongs to the thiamine-phosphate synthase family.</text>
</comment>
<dbReference type="PANTHER" id="PTHR20858">
    <property type="entry name" value="PHOSPHOMETHYLPYRIMIDINE KINASE"/>
    <property type="match status" value="1"/>
</dbReference>
<comment type="function">
    <text evidence="13">Condenses 4-methyl-5-(beta-hydroxyethyl)thiazole monophosphate (THZ-P) and 2-methyl-4-amino-5-hydroxymethyl pyrimidine pyrophosphate (HMP-PP) to form thiamine monophosphate (TMP).</text>
</comment>
<dbReference type="Gene3D" id="3.40.1190.20">
    <property type="match status" value="1"/>
</dbReference>
<evidence type="ECO:0000256" key="7">
    <source>
        <dbReference type="ARBA" id="ARBA00022842"/>
    </source>
</evidence>
<feature type="domain" description="Pyridoxamine kinase/Phosphomethylpyrimidine kinase" evidence="15">
    <location>
        <begin position="15"/>
        <end position="260"/>
    </location>
</feature>
<keyword evidence="9" id="KW-0511">Multifunctional enzyme</keyword>
<evidence type="ECO:0000259" key="14">
    <source>
        <dbReference type="Pfam" id="PF02581"/>
    </source>
</evidence>
<organism evidence="16 17">
    <name type="scientific">Celerinatantimonas yamalensis</name>
    <dbReference type="NCBI Taxonomy" id="559956"/>
    <lineage>
        <taxon>Bacteria</taxon>
        <taxon>Pseudomonadati</taxon>
        <taxon>Pseudomonadota</taxon>
        <taxon>Gammaproteobacteria</taxon>
        <taxon>Celerinatantimonadaceae</taxon>
        <taxon>Celerinatantimonas</taxon>
    </lineage>
</organism>
<feature type="binding site" evidence="13">
    <location>
        <position position="385"/>
    </location>
    <ligand>
        <name>Mg(2+)</name>
        <dbReference type="ChEBI" id="CHEBI:18420"/>
    </ligand>
</feature>
<dbReference type="Gene3D" id="3.20.20.70">
    <property type="entry name" value="Aldolase class I"/>
    <property type="match status" value="1"/>
</dbReference>
<dbReference type="Proteomes" id="UP001629953">
    <property type="component" value="Unassembled WGS sequence"/>
</dbReference>
<comment type="catalytic activity">
    <reaction evidence="10 13">
        <text>4-methyl-5-(2-phosphooxyethyl)-thiazole + 4-amino-2-methyl-5-(diphosphooxymethyl)pyrimidine + H(+) = thiamine phosphate + diphosphate</text>
        <dbReference type="Rhea" id="RHEA:22328"/>
        <dbReference type="ChEBI" id="CHEBI:15378"/>
        <dbReference type="ChEBI" id="CHEBI:33019"/>
        <dbReference type="ChEBI" id="CHEBI:37575"/>
        <dbReference type="ChEBI" id="CHEBI:57841"/>
        <dbReference type="ChEBI" id="CHEBI:58296"/>
        <dbReference type="EC" id="2.5.1.3"/>
    </reaction>
</comment>
<keyword evidence="8 13" id="KW-0784">Thiamine biosynthesis</keyword>
<dbReference type="InterPro" id="IPR004399">
    <property type="entry name" value="HMP/HMP-P_kinase_dom"/>
</dbReference>
<dbReference type="Pfam" id="PF02581">
    <property type="entry name" value="TMP-TENI"/>
    <property type="match status" value="1"/>
</dbReference>
<comment type="caution">
    <text evidence="16">The sequence shown here is derived from an EMBL/GenBank/DDBJ whole genome shotgun (WGS) entry which is preliminary data.</text>
</comment>